<reference evidence="4" key="2">
    <citation type="submission" date="2024-06" db="UniProtKB">
        <authorList>
            <consortium name="EnsemblMetazoa"/>
        </authorList>
    </citation>
    <scope>IDENTIFICATION</scope>
</reference>
<dbReference type="GeneID" id="100641204"/>
<feature type="compositionally biased region" description="Low complexity" evidence="2">
    <location>
        <begin position="189"/>
        <end position="207"/>
    </location>
</feature>
<dbReference type="InterPro" id="IPR012677">
    <property type="entry name" value="Nucleotide-bd_a/b_plait_sf"/>
</dbReference>
<dbReference type="PANTHER" id="PTHR48034">
    <property type="entry name" value="TRANSFORMER-2 SEX-DETERMINING PROTEIN-RELATED"/>
    <property type="match status" value="1"/>
</dbReference>
<dbReference type="InterPro" id="IPR000504">
    <property type="entry name" value="RRM_dom"/>
</dbReference>
<dbReference type="Gene3D" id="3.30.70.330">
    <property type="match status" value="1"/>
</dbReference>
<protein>
    <recommendedName>
        <fullName evidence="3">RRM domain-containing protein</fullName>
    </recommendedName>
</protein>
<dbReference type="EnsemblMetazoa" id="XM_011411628.2">
    <property type="protein sequence ID" value="XP_011409930.1"/>
    <property type="gene ID" value="LOC100641204"/>
</dbReference>
<feature type="compositionally biased region" description="Basic and acidic residues" evidence="2">
    <location>
        <begin position="97"/>
        <end position="107"/>
    </location>
</feature>
<evidence type="ECO:0000313" key="4">
    <source>
        <dbReference type="EnsemblMetazoa" id="XP_011409930.1"/>
    </source>
</evidence>
<dbReference type="InterPro" id="IPR035979">
    <property type="entry name" value="RBD_domain_sf"/>
</dbReference>
<sequence>MRKMSSSRYKRPPNCSLFVKGLNLSSNSDDLRDLFTQYGPVRDVYLPLDYHTREPRGFAYVEFEDLRDAEDALHNLDGTCLHGRELVVQYAEGDRKTPFQMKNKERTGSYNRRRYSRSPSPYYSRRSHSPYNRRRRRGSPRSRRRRSRSRSYSRSGSRSRSPPPRRRRSQSRSRSPYSRSPVRSRSRSYSRSPGGRGRSYSRSPSRSPRSKSPKQ</sequence>
<keyword evidence="5" id="KW-1185">Reference proteome</keyword>
<dbReference type="Proteomes" id="UP000007879">
    <property type="component" value="Unassembled WGS sequence"/>
</dbReference>
<dbReference type="RefSeq" id="XP_011409930.1">
    <property type="nucleotide sequence ID" value="XM_011411628.2"/>
</dbReference>
<dbReference type="AlphaFoldDB" id="A0AAN0IUU5"/>
<name>A0AAN0IUU5_AMPQE</name>
<dbReference type="InterPro" id="IPR050441">
    <property type="entry name" value="RBM"/>
</dbReference>
<evidence type="ECO:0000313" key="5">
    <source>
        <dbReference type="Proteomes" id="UP000007879"/>
    </source>
</evidence>
<feature type="compositionally biased region" description="Low complexity" evidence="2">
    <location>
        <begin position="172"/>
        <end position="181"/>
    </location>
</feature>
<accession>A0AAN0IUU5</accession>
<reference evidence="5" key="1">
    <citation type="journal article" date="2010" name="Nature">
        <title>The Amphimedon queenslandica genome and the evolution of animal complexity.</title>
        <authorList>
            <person name="Srivastava M."/>
            <person name="Simakov O."/>
            <person name="Chapman J."/>
            <person name="Fahey B."/>
            <person name="Gauthier M.E."/>
            <person name="Mitros T."/>
            <person name="Richards G.S."/>
            <person name="Conaco C."/>
            <person name="Dacre M."/>
            <person name="Hellsten U."/>
            <person name="Larroux C."/>
            <person name="Putnam N.H."/>
            <person name="Stanke M."/>
            <person name="Adamska M."/>
            <person name="Darling A."/>
            <person name="Degnan S.M."/>
            <person name="Oakley T.H."/>
            <person name="Plachetzki D.C."/>
            <person name="Zhai Y."/>
            <person name="Adamski M."/>
            <person name="Calcino A."/>
            <person name="Cummins S.F."/>
            <person name="Goodstein D.M."/>
            <person name="Harris C."/>
            <person name="Jackson D.J."/>
            <person name="Leys S.P."/>
            <person name="Shu S."/>
            <person name="Woodcroft B.J."/>
            <person name="Vervoort M."/>
            <person name="Kosik K.S."/>
            <person name="Manning G."/>
            <person name="Degnan B.M."/>
            <person name="Rokhsar D.S."/>
        </authorList>
    </citation>
    <scope>NUCLEOTIDE SEQUENCE [LARGE SCALE GENOMIC DNA]</scope>
</reference>
<dbReference type="PROSITE" id="PS50102">
    <property type="entry name" value="RRM"/>
    <property type="match status" value="1"/>
</dbReference>
<evidence type="ECO:0000256" key="2">
    <source>
        <dbReference type="SAM" id="MobiDB-lite"/>
    </source>
</evidence>
<dbReference type="KEGG" id="aqu:100641204"/>
<evidence type="ECO:0000259" key="3">
    <source>
        <dbReference type="PROSITE" id="PS50102"/>
    </source>
</evidence>
<evidence type="ECO:0000256" key="1">
    <source>
        <dbReference type="PROSITE-ProRule" id="PRU00176"/>
    </source>
</evidence>
<organism evidence="4 5">
    <name type="scientific">Amphimedon queenslandica</name>
    <name type="common">Sponge</name>
    <dbReference type="NCBI Taxonomy" id="400682"/>
    <lineage>
        <taxon>Eukaryota</taxon>
        <taxon>Metazoa</taxon>
        <taxon>Porifera</taxon>
        <taxon>Demospongiae</taxon>
        <taxon>Heteroscleromorpha</taxon>
        <taxon>Haplosclerida</taxon>
        <taxon>Niphatidae</taxon>
        <taxon>Amphimedon</taxon>
    </lineage>
</organism>
<dbReference type="Pfam" id="PF00076">
    <property type="entry name" value="RRM_1"/>
    <property type="match status" value="1"/>
</dbReference>
<dbReference type="SMART" id="SM00360">
    <property type="entry name" value="RRM"/>
    <property type="match status" value="1"/>
</dbReference>
<dbReference type="GO" id="GO:0003723">
    <property type="term" value="F:RNA binding"/>
    <property type="evidence" value="ECO:0007669"/>
    <property type="project" value="UniProtKB-UniRule"/>
</dbReference>
<proteinExistence type="predicted"/>
<dbReference type="SUPFAM" id="SSF54928">
    <property type="entry name" value="RNA-binding domain, RBD"/>
    <property type="match status" value="1"/>
</dbReference>
<feature type="compositionally biased region" description="Basic residues" evidence="2">
    <location>
        <begin position="125"/>
        <end position="151"/>
    </location>
</feature>
<feature type="domain" description="RRM" evidence="3">
    <location>
        <begin position="15"/>
        <end position="93"/>
    </location>
</feature>
<feature type="region of interest" description="Disordered" evidence="2">
    <location>
        <begin position="97"/>
        <end position="215"/>
    </location>
</feature>
<keyword evidence="1" id="KW-0694">RNA-binding</keyword>